<reference evidence="2 3" key="1">
    <citation type="submission" date="2018-12" db="EMBL/GenBank/DDBJ databases">
        <title>Flammeovirga pectinis sp. nov., isolated from the gut of the Korean scallop, Patinopecten yessoensis.</title>
        <authorList>
            <person name="Bae J.-W."/>
            <person name="Jeong Y.-S."/>
            <person name="Kang W."/>
        </authorList>
    </citation>
    <scope>NUCLEOTIDE SEQUENCE [LARGE SCALE GENOMIC DNA]</scope>
    <source>
        <strain evidence="2 3">L12M1</strain>
    </source>
</reference>
<dbReference type="AlphaFoldDB" id="A0A3Q9FIU4"/>
<sequence length="149" mass="16422">MSITKIQKRATTEGNKKLLSQYSKIENLLTAITQKELPESEITSINEQVDSINSFDGDDKALIKLLKRTYSTLISHLETKFSYTGKNYYRNRWLAVGMMGGVVIGTLTDSINIGVGLSLGLCLGIAYGTHLDKKAAENGNQLAIEVSEY</sequence>
<dbReference type="EMBL" id="CP034562">
    <property type="protein sequence ID" value="AZQ60818.1"/>
    <property type="molecule type" value="Genomic_DNA"/>
</dbReference>
<dbReference type="KEGG" id="fll:EI427_00900"/>
<evidence type="ECO:0000313" key="2">
    <source>
        <dbReference type="EMBL" id="AZQ60818.1"/>
    </source>
</evidence>
<keyword evidence="3" id="KW-1185">Reference proteome</keyword>
<feature type="domain" description="Glycine zipper-like" evidence="1">
    <location>
        <begin position="94"/>
        <end position="133"/>
    </location>
</feature>
<dbReference type="RefSeq" id="WP_126610787.1">
    <property type="nucleotide sequence ID" value="NZ_CP034562.1"/>
</dbReference>
<dbReference type="OrthoDB" id="769130at2"/>
<protein>
    <recommendedName>
        <fullName evidence="1">Glycine zipper-like domain-containing protein</fullName>
    </recommendedName>
</protein>
<gene>
    <name evidence="2" type="ORF">EI427_00900</name>
</gene>
<evidence type="ECO:0000259" key="1">
    <source>
        <dbReference type="Pfam" id="PF26273"/>
    </source>
</evidence>
<dbReference type="Pfam" id="PF26273">
    <property type="entry name" value="Gly_zipper"/>
    <property type="match status" value="1"/>
</dbReference>
<organism evidence="2 3">
    <name type="scientific">Flammeovirga pectinis</name>
    <dbReference type="NCBI Taxonomy" id="2494373"/>
    <lineage>
        <taxon>Bacteria</taxon>
        <taxon>Pseudomonadati</taxon>
        <taxon>Bacteroidota</taxon>
        <taxon>Cytophagia</taxon>
        <taxon>Cytophagales</taxon>
        <taxon>Flammeovirgaceae</taxon>
        <taxon>Flammeovirga</taxon>
    </lineage>
</organism>
<dbReference type="Proteomes" id="UP000267268">
    <property type="component" value="Chromosome 1"/>
</dbReference>
<proteinExistence type="predicted"/>
<accession>A0A3Q9FIU4</accession>
<name>A0A3Q9FIU4_9BACT</name>
<dbReference type="InterPro" id="IPR058598">
    <property type="entry name" value="Gly_zipper-like_dom"/>
</dbReference>
<evidence type="ECO:0000313" key="3">
    <source>
        <dbReference type="Proteomes" id="UP000267268"/>
    </source>
</evidence>